<sequence>MDVPSHYIQSYCTIRDRSIALNGTTWLKMDSSTTLADFLKSAYRQLDIDYPKFHKMDGLCKAIFIATELMTRDSGPYPSDTALIFSNRSSSYLSDNKHALGIFNTENATASPATFVYTLPNIALGEISIRHQLHSENVFFIFDRYSPEFLVPYTQAALDDKKLANAISGWTEISGHTCDLLLYYIGKSGSVPHTVAQLKRIYNEHE</sequence>
<evidence type="ECO:0000313" key="1">
    <source>
        <dbReference type="EMBL" id="GGC16510.1"/>
    </source>
</evidence>
<dbReference type="RefSeq" id="WP_188747095.1">
    <property type="nucleotide sequence ID" value="NZ_BMIK01000001.1"/>
</dbReference>
<comment type="caution">
    <text evidence="1">The sequence shown here is derived from an EMBL/GenBank/DDBJ whole genome shotgun (WGS) entry which is preliminary data.</text>
</comment>
<name>A0ABQ1L3G1_9SPHI</name>
<proteinExistence type="predicted"/>
<organism evidence="1 2">
    <name type="scientific">Parapedobacter defluvii</name>
    <dbReference type="NCBI Taxonomy" id="2045106"/>
    <lineage>
        <taxon>Bacteria</taxon>
        <taxon>Pseudomonadati</taxon>
        <taxon>Bacteroidota</taxon>
        <taxon>Sphingobacteriia</taxon>
        <taxon>Sphingobacteriales</taxon>
        <taxon>Sphingobacteriaceae</taxon>
        <taxon>Parapedobacter</taxon>
    </lineage>
</organism>
<keyword evidence="2" id="KW-1185">Reference proteome</keyword>
<evidence type="ECO:0008006" key="3">
    <source>
        <dbReference type="Google" id="ProtNLM"/>
    </source>
</evidence>
<accession>A0ABQ1L3G1</accession>
<reference evidence="2" key="1">
    <citation type="journal article" date="2019" name="Int. J. Syst. Evol. Microbiol.">
        <title>The Global Catalogue of Microorganisms (GCM) 10K type strain sequencing project: providing services to taxonomists for standard genome sequencing and annotation.</title>
        <authorList>
            <consortium name="The Broad Institute Genomics Platform"/>
            <consortium name="The Broad Institute Genome Sequencing Center for Infectious Disease"/>
            <person name="Wu L."/>
            <person name="Ma J."/>
        </authorList>
    </citation>
    <scope>NUCLEOTIDE SEQUENCE [LARGE SCALE GENOMIC DNA]</scope>
    <source>
        <strain evidence="2">CGMCC 1.15342</strain>
    </source>
</reference>
<dbReference type="Proteomes" id="UP000597338">
    <property type="component" value="Unassembled WGS sequence"/>
</dbReference>
<dbReference type="EMBL" id="BMIK01000001">
    <property type="protein sequence ID" value="GGC16510.1"/>
    <property type="molecule type" value="Genomic_DNA"/>
</dbReference>
<gene>
    <name evidence="1" type="ORF">GCM10011386_05410</name>
</gene>
<evidence type="ECO:0000313" key="2">
    <source>
        <dbReference type="Proteomes" id="UP000597338"/>
    </source>
</evidence>
<protein>
    <recommendedName>
        <fullName evidence="3">3-oxoacyl-ACP synthase</fullName>
    </recommendedName>
</protein>